<dbReference type="EMBL" id="CP038015">
    <property type="protein sequence ID" value="QBP42138.1"/>
    <property type="molecule type" value="Genomic_DNA"/>
</dbReference>
<evidence type="ECO:0000313" key="2">
    <source>
        <dbReference type="Proteomes" id="UP000294292"/>
    </source>
</evidence>
<dbReference type="InterPro" id="IPR015231">
    <property type="entry name" value="DUF1934"/>
</dbReference>
<dbReference type="Gene3D" id="2.40.128.20">
    <property type="match status" value="1"/>
</dbReference>
<dbReference type="KEGG" id="panc:E2636_13710"/>
<dbReference type="Pfam" id="PF09148">
    <property type="entry name" value="DUF1934"/>
    <property type="match status" value="1"/>
</dbReference>
<organism evidence="1 2">
    <name type="scientific">Paenisporosarcina antarctica</name>
    <dbReference type="NCBI Taxonomy" id="417367"/>
    <lineage>
        <taxon>Bacteria</taxon>
        <taxon>Bacillati</taxon>
        <taxon>Bacillota</taxon>
        <taxon>Bacilli</taxon>
        <taxon>Bacillales</taxon>
        <taxon>Caryophanaceae</taxon>
        <taxon>Paenisporosarcina</taxon>
    </lineage>
</organism>
<gene>
    <name evidence="1" type="ORF">E2636_13710</name>
</gene>
<dbReference type="RefSeq" id="WP_134210696.1">
    <property type="nucleotide sequence ID" value="NZ_CP038015.1"/>
</dbReference>
<dbReference type="Proteomes" id="UP000294292">
    <property type="component" value="Chromosome"/>
</dbReference>
<evidence type="ECO:0000313" key="1">
    <source>
        <dbReference type="EMBL" id="QBP42138.1"/>
    </source>
</evidence>
<dbReference type="OrthoDB" id="2352933at2"/>
<dbReference type="AlphaFoldDB" id="A0A4P7A0L7"/>
<sequence>MNKQVKVKLKTTIQQPNEQPEIYELWVTGTYIEKGESAYLKYEEVQDDKNIKTIVKMGETEALILRSGGINMRLPLVKETEQTGSYESEYGVLMVKTMTRKIMFEKNKQDGQFIVQYDLNVSGQSVGEYTLEFHYMEESQ</sequence>
<name>A0A4P7A0L7_9BACL</name>
<reference evidence="1 2" key="1">
    <citation type="submission" date="2019-03" db="EMBL/GenBank/DDBJ databases">
        <title>Complete genome sequence of Paenisporosarcina antarctica CGMCC 1.6503T.</title>
        <authorList>
            <person name="Rong J.-C."/>
            <person name="Chi N.-Y."/>
            <person name="Zhang Q.-F."/>
        </authorList>
    </citation>
    <scope>NUCLEOTIDE SEQUENCE [LARGE SCALE GENOMIC DNA]</scope>
    <source>
        <strain evidence="1 2">CGMCC 1.6503</strain>
    </source>
</reference>
<proteinExistence type="predicted"/>
<dbReference type="SUPFAM" id="SSF50814">
    <property type="entry name" value="Lipocalins"/>
    <property type="match status" value="1"/>
</dbReference>
<dbReference type="InterPro" id="IPR012674">
    <property type="entry name" value="Calycin"/>
</dbReference>
<protein>
    <submittedName>
        <fullName evidence="1">DUF1934 domain-containing protein</fullName>
    </submittedName>
</protein>
<keyword evidence="2" id="KW-1185">Reference proteome</keyword>
<accession>A0A4P7A0L7</accession>